<name>A0A1F4R4A5_UNCSA</name>
<dbReference type="EMBL" id="METP01000066">
    <property type="protein sequence ID" value="OGC02936.1"/>
    <property type="molecule type" value="Genomic_DNA"/>
</dbReference>
<comment type="caution">
    <text evidence="2">The sequence shown here is derived from an EMBL/GenBank/DDBJ whole genome shotgun (WGS) entry which is preliminary data.</text>
</comment>
<reference evidence="2 3" key="1">
    <citation type="journal article" date="2016" name="Nat. Commun.">
        <title>Thousands of microbial genomes shed light on interconnected biogeochemical processes in an aquifer system.</title>
        <authorList>
            <person name="Anantharaman K."/>
            <person name="Brown C.T."/>
            <person name="Hug L.A."/>
            <person name="Sharon I."/>
            <person name="Castelle C.J."/>
            <person name="Probst A.J."/>
            <person name="Thomas B.C."/>
            <person name="Singh A."/>
            <person name="Wilkins M.J."/>
            <person name="Karaoz U."/>
            <person name="Brodie E.L."/>
            <person name="Williams K.H."/>
            <person name="Hubbard S.S."/>
            <person name="Banfield J.F."/>
        </authorList>
    </citation>
    <scope>NUCLEOTIDE SEQUENCE [LARGE SCALE GENOMIC DNA]</scope>
</reference>
<gene>
    <name evidence="2" type="ORF">A3H38_04950</name>
</gene>
<dbReference type="Pfam" id="PF04246">
    <property type="entry name" value="RseC_MucC"/>
    <property type="match status" value="1"/>
</dbReference>
<keyword evidence="1" id="KW-0812">Transmembrane</keyword>
<dbReference type="InterPro" id="IPR007359">
    <property type="entry name" value="SigmaE_reg_RseC_MucC"/>
</dbReference>
<organism evidence="2 3">
    <name type="scientific">candidate division WOR-1 bacterium RIFCSPLOWO2_02_FULL_46_20</name>
    <dbReference type="NCBI Taxonomy" id="1802567"/>
    <lineage>
        <taxon>Bacteria</taxon>
        <taxon>Bacillati</taxon>
        <taxon>Saganbacteria</taxon>
    </lineage>
</organism>
<dbReference type="PANTHER" id="PTHR35867:SF1">
    <property type="entry name" value="PROTEIN RSEC"/>
    <property type="match status" value="1"/>
</dbReference>
<feature type="transmembrane region" description="Helical" evidence="1">
    <location>
        <begin position="103"/>
        <end position="122"/>
    </location>
</feature>
<sequence>MREQGIITKIISGNIVEVAIQKSKACDRCGLCRDLPEDMMGLEAVNDIEAKIGDIVKVEIPTKEIWQSSAIIFLVPIMFLFTGYLLGAYLFRVIGLAQSQETAGVIFSLGFLAASYFVVRWYDGKAQEKKFLQARVVSI</sequence>
<protein>
    <submittedName>
        <fullName evidence="2">Uncharacterized protein</fullName>
    </submittedName>
</protein>
<dbReference type="Proteomes" id="UP000176938">
    <property type="component" value="Unassembled WGS sequence"/>
</dbReference>
<evidence type="ECO:0000313" key="3">
    <source>
        <dbReference type="Proteomes" id="UP000176938"/>
    </source>
</evidence>
<proteinExistence type="predicted"/>
<dbReference type="AlphaFoldDB" id="A0A1F4R4A5"/>
<feature type="transmembrane region" description="Helical" evidence="1">
    <location>
        <begin position="70"/>
        <end position="91"/>
    </location>
</feature>
<keyword evidence="1" id="KW-0472">Membrane</keyword>
<evidence type="ECO:0000256" key="1">
    <source>
        <dbReference type="SAM" id="Phobius"/>
    </source>
</evidence>
<dbReference type="PIRSF" id="PIRSF004923">
    <property type="entry name" value="RseC"/>
    <property type="match status" value="1"/>
</dbReference>
<dbReference type="PANTHER" id="PTHR35867">
    <property type="entry name" value="PROTEIN RSEC"/>
    <property type="match status" value="1"/>
</dbReference>
<dbReference type="InterPro" id="IPR026268">
    <property type="entry name" value="RseC"/>
</dbReference>
<accession>A0A1F4R4A5</accession>
<keyword evidence="1" id="KW-1133">Transmembrane helix</keyword>
<evidence type="ECO:0000313" key="2">
    <source>
        <dbReference type="EMBL" id="OGC02936.1"/>
    </source>
</evidence>